<keyword evidence="2" id="KW-1185">Reference proteome</keyword>
<gene>
    <name evidence="1" type="ORF">KSB_14270</name>
</gene>
<protein>
    <submittedName>
        <fullName evidence="1">Uncharacterized protein</fullName>
    </submittedName>
</protein>
<dbReference type="Proteomes" id="UP000654345">
    <property type="component" value="Unassembled WGS sequence"/>
</dbReference>
<reference evidence="1 2" key="1">
    <citation type="journal article" date="2021" name="Int. J. Syst. Evol. Microbiol.">
        <title>Reticulibacter mediterranei gen. nov., sp. nov., within the new family Reticulibacteraceae fam. nov., and Ktedonospora formicarum gen. nov., sp. nov., Ktedonobacter robiniae sp. nov., Dictyobacter formicarum sp. nov. and Dictyobacter arantiisoli sp. nov., belonging to the class Ktedonobacteria.</title>
        <authorList>
            <person name="Yabe S."/>
            <person name="Zheng Y."/>
            <person name="Wang C.M."/>
            <person name="Sakai Y."/>
            <person name="Abe K."/>
            <person name="Yokota A."/>
            <person name="Donadio S."/>
            <person name="Cavaletti L."/>
            <person name="Monciardini P."/>
        </authorList>
    </citation>
    <scope>NUCLEOTIDE SEQUENCE [LARGE SCALE GENOMIC DNA]</scope>
    <source>
        <strain evidence="1 2">SOSP1-30</strain>
    </source>
</reference>
<name>A0ABQ3UJV8_9CHLR</name>
<dbReference type="EMBL" id="BNJG01000001">
    <property type="protein sequence ID" value="GHO52952.1"/>
    <property type="molecule type" value="Genomic_DNA"/>
</dbReference>
<sequence>MAIPTLDQTEGIWITRTNNSGYHYVQDVFAGENPRDQFHRANCRLLITKGRLIPERGDALNPSERHWEKAQRYSQVLI</sequence>
<dbReference type="RefSeq" id="WP_201369807.1">
    <property type="nucleotide sequence ID" value="NZ_BNJG01000001.1"/>
</dbReference>
<comment type="caution">
    <text evidence="1">The sequence shown here is derived from an EMBL/GenBank/DDBJ whole genome shotgun (WGS) entry which is preliminary data.</text>
</comment>
<organism evidence="1 2">
    <name type="scientific">Ktedonobacter robiniae</name>
    <dbReference type="NCBI Taxonomy" id="2778365"/>
    <lineage>
        <taxon>Bacteria</taxon>
        <taxon>Bacillati</taxon>
        <taxon>Chloroflexota</taxon>
        <taxon>Ktedonobacteria</taxon>
        <taxon>Ktedonobacterales</taxon>
        <taxon>Ktedonobacteraceae</taxon>
        <taxon>Ktedonobacter</taxon>
    </lineage>
</organism>
<proteinExistence type="predicted"/>
<evidence type="ECO:0000313" key="2">
    <source>
        <dbReference type="Proteomes" id="UP000654345"/>
    </source>
</evidence>
<accession>A0ABQ3UJV8</accession>
<evidence type="ECO:0000313" key="1">
    <source>
        <dbReference type="EMBL" id="GHO52952.1"/>
    </source>
</evidence>